<sequence length="290" mass="32885">MSRKTWTSEAQKDFLMEELSQYLEIGGKDYGKHWPKLFQRWAEQWPERATALPNIPAEQPLTDEQANLLAAAVEKRQKWMRWHGGAGQNRAANNKTNRIVDDLMEPKVRLKKPWEIYAKTYYQSRVKPGVAAGSNIVTVRQKIEDALKNESPEVLEEIECIRAEQKAALGGKNKKKGKQLDGLDDAAVETDPIILRTNIQQVGPTLQTILEHLARKTGWSFTVIMGGPDPIIPDDGNHITSLHVGRNKKGLDFSDAYRGFDTEVVNAYGEFLNNIYSKSINPWSMKKKND</sequence>
<gene>
    <name evidence="1" type="ORF">PAXINDRAFT_22208</name>
</gene>
<protein>
    <submittedName>
        <fullName evidence="1">Uncharacterized protein</fullName>
    </submittedName>
</protein>
<evidence type="ECO:0000313" key="1">
    <source>
        <dbReference type="EMBL" id="KIJ04500.1"/>
    </source>
</evidence>
<dbReference type="Proteomes" id="UP000053647">
    <property type="component" value="Unassembled WGS sequence"/>
</dbReference>
<proteinExistence type="predicted"/>
<dbReference type="EMBL" id="KN821771">
    <property type="protein sequence ID" value="KIJ04500.1"/>
    <property type="molecule type" value="Genomic_DNA"/>
</dbReference>
<accession>A0A0C9SSD3</accession>
<dbReference type="OrthoDB" id="2677857at2759"/>
<dbReference type="HOGENOM" id="CLU_061100_0_0_1"/>
<dbReference type="AlphaFoldDB" id="A0A0C9SSD3"/>
<organism evidence="1 2">
    <name type="scientific">Paxillus involutus ATCC 200175</name>
    <dbReference type="NCBI Taxonomy" id="664439"/>
    <lineage>
        <taxon>Eukaryota</taxon>
        <taxon>Fungi</taxon>
        <taxon>Dikarya</taxon>
        <taxon>Basidiomycota</taxon>
        <taxon>Agaricomycotina</taxon>
        <taxon>Agaricomycetes</taxon>
        <taxon>Agaricomycetidae</taxon>
        <taxon>Boletales</taxon>
        <taxon>Paxilineae</taxon>
        <taxon>Paxillaceae</taxon>
        <taxon>Paxillus</taxon>
    </lineage>
</organism>
<keyword evidence="2" id="KW-1185">Reference proteome</keyword>
<reference evidence="2" key="2">
    <citation type="submission" date="2015-01" db="EMBL/GenBank/DDBJ databases">
        <title>Evolutionary Origins and Diversification of the Mycorrhizal Mutualists.</title>
        <authorList>
            <consortium name="DOE Joint Genome Institute"/>
            <consortium name="Mycorrhizal Genomics Consortium"/>
            <person name="Kohler A."/>
            <person name="Kuo A."/>
            <person name="Nagy L.G."/>
            <person name="Floudas D."/>
            <person name="Copeland A."/>
            <person name="Barry K.W."/>
            <person name="Cichocki N."/>
            <person name="Veneault-Fourrey C."/>
            <person name="LaButti K."/>
            <person name="Lindquist E.A."/>
            <person name="Lipzen A."/>
            <person name="Lundell T."/>
            <person name="Morin E."/>
            <person name="Murat C."/>
            <person name="Riley R."/>
            <person name="Ohm R."/>
            <person name="Sun H."/>
            <person name="Tunlid A."/>
            <person name="Henrissat B."/>
            <person name="Grigoriev I.V."/>
            <person name="Hibbett D.S."/>
            <person name="Martin F."/>
        </authorList>
    </citation>
    <scope>NUCLEOTIDE SEQUENCE [LARGE SCALE GENOMIC DNA]</scope>
    <source>
        <strain evidence="2">ATCC 200175</strain>
    </source>
</reference>
<evidence type="ECO:0000313" key="2">
    <source>
        <dbReference type="Proteomes" id="UP000053647"/>
    </source>
</evidence>
<name>A0A0C9SSD3_PAXIN</name>
<reference evidence="1 2" key="1">
    <citation type="submission" date="2014-06" db="EMBL/GenBank/DDBJ databases">
        <authorList>
            <consortium name="DOE Joint Genome Institute"/>
            <person name="Kuo A."/>
            <person name="Kohler A."/>
            <person name="Nagy L.G."/>
            <person name="Floudas D."/>
            <person name="Copeland A."/>
            <person name="Barry K.W."/>
            <person name="Cichocki N."/>
            <person name="Veneault-Fourrey C."/>
            <person name="LaButti K."/>
            <person name="Lindquist E.A."/>
            <person name="Lipzen A."/>
            <person name="Lundell T."/>
            <person name="Morin E."/>
            <person name="Murat C."/>
            <person name="Sun H."/>
            <person name="Tunlid A."/>
            <person name="Henrissat B."/>
            <person name="Grigoriev I.V."/>
            <person name="Hibbett D.S."/>
            <person name="Martin F."/>
            <person name="Nordberg H.P."/>
            <person name="Cantor M.N."/>
            <person name="Hua S.X."/>
        </authorList>
    </citation>
    <scope>NUCLEOTIDE SEQUENCE [LARGE SCALE GENOMIC DNA]</scope>
    <source>
        <strain evidence="1 2">ATCC 200175</strain>
    </source>
</reference>